<evidence type="ECO:0000256" key="7">
    <source>
        <dbReference type="ARBA" id="ARBA00023136"/>
    </source>
</evidence>
<evidence type="ECO:0000256" key="6">
    <source>
        <dbReference type="ARBA" id="ARBA00022989"/>
    </source>
</evidence>
<dbReference type="EMBL" id="CP017755">
    <property type="protein sequence ID" value="AOZ10644.1"/>
    <property type="molecule type" value="Genomic_DNA"/>
</dbReference>
<feature type="transmembrane region" description="Helical" evidence="8">
    <location>
        <begin position="89"/>
        <end position="107"/>
    </location>
</feature>
<keyword evidence="10" id="KW-1185">Reference proteome</keyword>
<feature type="transmembrane region" description="Helical" evidence="8">
    <location>
        <begin position="65"/>
        <end position="83"/>
    </location>
</feature>
<feature type="transmembrane region" description="Helical" evidence="8">
    <location>
        <begin position="214"/>
        <end position="235"/>
    </location>
</feature>
<evidence type="ECO:0000256" key="3">
    <source>
        <dbReference type="ARBA" id="ARBA00022448"/>
    </source>
</evidence>
<feature type="transmembrane region" description="Helical" evidence="8">
    <location>
        <begin position="33"/>
        <end position="53"/>
    </location>
</feature>
<evidence type="ECO:0000256" key="5">
    <source>
        <dbReference type="ARBA" id="ARBA00022692"/>
    </source>
</evidence>
<sequence>MCAAIACAYVIFGMAGFGTALVASPVLACLMPVAQIVPLLALMDCSASALNLLRDGRNADRAELRRVLPWLLAGSLAGAALLLKLRADLLPPLLGLFVSGYALWSLAGKRPAARFTPRAALPFGLFGGVCSAMFGSGGFLYAIYLSGRLGKDAMRVTQSTLIGASTLTRLLLFLAAGVYAGAALLKLALALAPAMMLGLWAGRRITLGLSREQFLRMVNLVVLASGVALLARWLLRLA</sequence>
<evidence type="ECO:0000256" key="1">
    <source>
        <dbReference type="ARBA" id="ARBA00004651"/>
    </source>
</evidence>
<evidence type="ECO:0000256" key="8">
    <source>
        <dbReference type="RuleBase" id="RU363041"/>
    </source>
</evidence>
<feature type="transmembrane region" description="Helical" evidence="8">
    <location>
        <begin position="119"/>
        <end position="144"/>
    </location>
</feature>
<dbReference type="PANTHER" id="PTHR30269:SF32">
    <property type="entry name" value="MEMBRANE TRANSPORTER PROTEIN-RELATED"/>
    <property type="match status" value="1"/>
</dbReference>
<dbReference type="InterPro" id="IPR002781">
    <property type="entry name" value="TM_pro_TauE-like"/>
</dbReference>
<dbReference type="PANTHER" id="PTHR30269">
    <property type="entry name" value="TRANSMEMBRANE PROTEIN YFCA"/>
    <property type="match status" value="1"/>
</dbReference>
<keyword evidence="7 8" id="KW-0472">Membrane</keyword>
<proteinExistence type="inferred from homology"/>
<accession>A0A1D9IEW3</accession>
<evidence type="ECO:0000256" key="4">
    <source>
        <dbReference type="ARBA" id="ARBA00022475"/>
    </source>
</evidence>
<dbReference type="Pfam" id="PF01925">
    <property type="entry name" value="TauE"/>
    <property type="match status" value="1"/>
</dbReference>
<keyword evidence="4 8" id="KW-1003">Cell membrane</keyword>
<reference evidence="9 10" key="1">
    <citation type="submission" date="2016-10" db="EMBL/GenBank/DDBJ databases">
        <title>Complete genome sequences of three Cupriavidus strains isolated from various Malaysian environments.</title>
        <authorList>
            <person name="Abdullah A.A.-A."/>
            <person name="Shafie N.A.H."/>
            <person name="Lau N.S."/>
        </authorList>
    </citation>
    <scope>NUCLEOTIDE SEQUENCE [LARGE SCALE GENOMIC DNA]</scope>
    <source>
        <strain evidence="9 10">USMAA1020</strain>
    </source>
</reference>
<gene>
    <name evidence="9" type="ORF">BKK80_20045</name>
</gene>
<evidence type="ECO:0000313" key="10">
    <source>
        <dbReference type="Proteomes" id="UP000177515"/>
    </source>
</evidence>
<keyword evidence="3" id="KW-0813">Transport</keyword>
<dbReference type="Proteomes" id="UP000177515">
    <property type="component" value="Chromosome 2"/>
</dbReference>
<protein>
    <recommendedName>
        <fullName evidence="8">Probable membrane transporter protein</fullName>
    </recommendedName>
</protein>
<dbReference type="InterPro" id="IPR052017">
    <property type="entry name" value="TSUP"/>
</dbReference>
<comment type="subcellular location">
    <subcellularLocation>
        <location evidence="1 8">Cell membrane</location>
        <topology evidence="1 8">Multi-pass membrane protein</topology>
    </subcellularLocation>
</comment>
<comment type="similarity">
    <text evidence="2 8">Belongs to the 4-toluene sulfonate uptake permease (TSUP) (TC 2.A.102) family.</text>
</comment>
<keyword evidence="5 8" id="KW-0812">Transmembrane</keyword>
<feature type="transmembrane region" description="Helical" evidence="8">
    <location>
        <begin position="170"/>
        <end position="202"/>
    </location>
</feature>
<evidence type="ECO:0000313" key="9">
    <source>
        <dbReference type="EMBL" id="AOZ10644.1"/>
    </source>
</evidence>
<organism evidence="9 10">
    <name type="scientific">Cupriavidus malaysiensis</name>
    <dbReference type="NCBI Taxonomy" id="367825"/>
    <lineage>
        <taxon>Bacteria</taxon>
        <taxon>Pseudomonadati</taxon>
        <taxon>Pseudomonadota</taxon>
        <taxon>Betaproteobacteria</taxon>
        <taxon>Burkholderiales</taxon>
        <taxon>Burkholderiaceae</taxon>
        <taxon>Cupriavidus</taxon>
    </lineage>
</organism>
<name>A0A1D9IEW3_9BURK</name>
<keyword evidence="6 8" id="KW-1133">Transmembrane helix</keyword>
<evidence type="ECO:0000256" key="2">
    <source>
        <dbReference type="ARBA" id="ARBA00009142"/>
    </source>
</evidence>